<accession>A0A8H5B4L7</accession>
<feature type="signal peptide" evidence="2">
    <location>
        <begin position="1"/>
        <end position="21"/>
    </location>
</feature>
<organism evidence="3 4">
    <name type="scientific">Psilocybe cf. subviscida</name>
    <dbReference type="NCBI Taxonomy" id="2480587"/>
    <lineage>
        <taxon>Eukaryota</taxon>
        <taxon>Fungi</taxon>
        <taxon>Dikarya</taxon>
        <taxon>Basidiomycota</taxon>
        <taxon>Agaricomycotina</taxon>
        <taxon>Agaricomycetes</taxon>
        <taxon>Agaricomycetidae</taxon>
        <taxon>Agaricales</taxon>
        <taxon>Agaricineae</taxon>
        <taxon>Strophariaceae</taxon>
        <taxon>Psilocybe</taxon>
    </lineage>
</organism>
<comment type="caution">
    <text evidence="3">The sequence shown here is derived from an EMBL/GenBank/DDBJ whole genome shotgun (WGS) entry which is preliminary data.</text>
</comment>
<evidence type="ECO:0000256" key="2">
    <source>
        <dbReference type="SAM" id="SignalP"/>
    </source>
</evidence>
<keyword evidence="2" id="KW-0732">Signal</keyword>
<feature type="region of interest" description="Disordered" evidence="1">
    <location>
        <begin position="104"/>
        <end position="123"/>
    </location>
</feature>
<name>A0A8H5B4L7_9AGAR</name>
<dbReference type="AlphaFoldDB" id="A0A8H5B4L7"/>
<dbReference type="EMBL" id="JAACJJ010000042">
    <property type="protein sequence ID" value="KAF5316443.1"/>
    <property type="molecule type" value="Genomic_DNA"/>
</dbReference>
<feature type="chain" id="PRO_5034218114" evidence="2">
    <location>
        <begin position="22"/>
        <end position="123"/>
    </location>
</feature>
<protein>
    <submittedName>
        <fullName evidence="3">Uncharacterized protein</fullName>
    </submittedName>
</protein>
<dbReference type="Proteomes" id="UP000567179">
    <property type="component" value="Unassembled WGS sequence"/>
</dbReference>
<evidence type="ECO:0000313" key="4">
    <source>
        <dbReference type="Proteomes" id="UP000567179"/>
    </source>
</evidence>
<evidence type="ECO:0000256" key="1">
    <source>
        <dbReference type="SAM" id="MobiDB-lite"/>
    </source>
</evidence>
<gene>
    <name evidence="3" type="ORF">D9619_006126</name>
</gene>
<reference evidence="3 4" key="1">
    <citation type="journal article" date="2020" name="ISME J.">
        <title>Uncovering the hidden diversity of litter-decomposition mechanisms in mushroom-forming fungi.</title>
        <authorList>
            <person name="Floudas D."/>
            <person name="Bentzer J."/>
            <person name="Ahren D."/>
            <person name="Johansson T."/>
            <person name="Persson P."/>
            <person name="Tunlid A."/>
        </authorList>
    </citation>
    <scope>NUCLEOTIDE SEQUENCE [LARGE SCALE GENOMIC DNA]</scope>
    <source>
        <strain evidence="3 4">CBS 101986</strain>
    </source>
</reference>
<keyword evidence="4" id="KW-1185">Reference proteome</keyword>
<sequence length="123" mass="12869">MSLRNLSVFLISTLAVPFLLCFPRQLTVNFPFLFVGDIPFVSHHRLVKKILTASTTSGSSFWSSYANASLLSVFSFSAALSFPAVGSGTRGPAVLVLISASASASAYKSLPASTNSSSSSLSV</sequence>
<proteinExistence type="predicted"/>
<evidence type="ECO:0000313" key="3">
    <source>
        <dbReference type="EMBL" id="KAF5316443.1"/>
    </source>
</evidence>